<feature type="region of interest" description="Disordered" evidence="13">
    <location>
        <begin position="14"/>
        <end position="34"/>
    </location>
</feature>
<feature type="non-terminal residue" evidence="15">
    <location>
        <position position="299"/>
    </location>
</feature>
<dbReference type="OrthoDB" id="5432at2759"/>
<keyword evidence="7" id="KW-0521">NADP</keyword>
<evidence type="ECO:0000256" key="2">
    <source>
        <dbReference type="ARBA" id="ARBA00005104"/>
    </source>
</evidence>
<dbReference type="Gene3D" id="3.40.430.10">
    <property type="entry name" value="Dihydrofolate Reductase, subunit A"/>
    <property type="match status" value="1"/>
</dbReference>
<evidence type="ECO:0000256" key="5">
    <source>
        <dbReference type="ARBA" id="ARBA00015035"/>
    </source>
</evidence>
<organism evidence="15 16">
    <name type="scientific">Cryphonectria parasitica (strain ATCC 38755 / EP155)</name>
    <dbReference type="NCBI Taxonomy" id="660469"/>
    <lineage>
        <taxon>Eukaryota</taxon>
        <taxon>Fungi</taxon>
        <taxon>Dikarya</taxon>
        <taxon>Ascomycota</taxon>
        <taxon>Pezizomycotina</taxon>
        <taxon>Sordariomycetes</taxon>
        <taxon>Sordariomycetidae</taxon>
        <taxon>Diaporthales</taxon>
        <taxon>Cryphonectriaceae</taxon>
        <taxon>Cryphonectria-Endothia species complex</taxon>
        <taxon>Cryphonectria</taxon>
    </lineage>
</organism>
<evidence type="ECO:0000313" key="15">
    <source>
        <dbReference type="EMBL" id="KAF3768038.1"/>
    </source>
</evidence>
<comment type="caution">
    <text evidence="15">The sequence shown here is derived from an EMBL/GenBank/DDBJ whole genome shotgun (WGS) entry which is preliminary data.</text>
</comment>
<dbReference type="InterPro" id="IPR024072">
    <property type="entry name" value="DHFR-like_dom_sf"/>
</dbReference>
<accession>A0A9P4Y7M6</accession>
<dbReference type="RefSeq" id="XP_040778999.1">
    <property type="nucleotide sequence ID" value="XM_040915925.1"/>
</dbReference>
<dbReference type="GO" id="GO:0008703">
    <property type="term" value="F:5-amino-6-(5-phosphoribosylamino)uracil reductase activity"/>
    <property type="evidence" value="ECO:0007669"/>
    <property type="project" value="InterPro"/>
</dbReference>
<proteinExistence type="inferred from homology"/>
<evidence type="ECO:0000256" key="3">
    <source>
        <dbReference type="ARBA" id="ARBA00009723"/>
    </source>
</evidence>
<dbReference type="GeneID" id="63833054"/>
<dbReference type="InterPro" id="IPR002734">
    <property type="entry name" value="RibDG_C"/>
</dbReference>
<feature type="non-terminal residue" evidence="15">
    <location>
        <position position="1"/>
    </location>
</feature>
<feature type="compositionally biased region" description="Pro residues" evidence="13">
    <location>
        <begin position="16"/>
        <end position="32"/>
    </location>
</feature>
<feature type="region of interest" description="Disordered" evidence="13">
    <location>
        <begin position="98"/>
        <end position="123"/>
    </location>
</feature>
<name>A0A9P4Y7M6_CRYP1</name>
<protein>
    <recommendedName>
        <fullName evidence="5">2,5-diamino-6-ribosylamino-4(3H)-pyrimidinone 5'-phosphate reductase</fullName>
        <ecNumber evidence="4">1.1.1.302</ecNumber>
    </recommendedName>
    <alternativeName>
        <fullName evidence="10">2,5-diamino-6-(5-phospho-D-ribosylamino)pyrimidin-4(3H)-one reductase</fullName>
    </alternativeName>
    <alternativeName>
        <fullName evidence="9">2,5-diamino-6-ribitylamino-4(3H)-pyrimidinone 5'-phosphate synthase</fullName>
    </alternativeName>
</protein>
<feature type="domain" description="Bacterial bifunctional deaminase-reductase C-terminal" evidence="14">
    <location>
        <begin position="34"/>
        <end position="229"/>
    </location>
</feature>
<evidence type="ECO:0000256" key="11">
    <source>
        <dbReference type="ARBA" id="ARBA00047550"/>
    </source>
</evidence>
<dbReference type="Proteomes" id="UP000803844">
    <property type="component" value="Unassembled WGS sequence"/>
</dbReference>
<evidence type="ECO:0000256" key="6">
    <source>
        <dbReference type="ARBA" id="ARBA00022619"/>
    </source>
</evidence>
<evidence type="ECO:0000256" key="12">
    <source>
        <dbReference type="ARBA" id="ARBA00049020"/>
    </source>
</evidence>
<evidence type="ECO:0000256" key="4">
    <source>
        <dbReference type="ARBA" id="ARBA00012851"/>
    </source>
</evidence>
<dbReference type="SUPFAM" id="SSF53597">
    <property type="entry name" value="Dihydrofolate reductase-like"/>
    <property type="match status" value="1"/>
</dbReference>
<keyword evidence="16" id="KW-1185">Reference proteome</keyword>
<keyword evidence="8" id="KW-0560">Oxidoreductase</keyword>
<comment type="pathway">
    <text evidence="2">Cofactor biosynthesis; riboflavin biosynthesis.</text>
</comment>
<dbReference type="PANTHER" id="PTHR38011">
    <property type="entry name" value="DIHYDROFOLATE REDUCTASE FAMILY PROTEIN (AFU_ORTHOLOGUE AFUA_8G06820)"/>
    <property type="match status" value="1"/>
</dbReference>
<comment type="similarity">
    <text evidence="3">Belongs to the HTP reductase family.</text>
</comment>
<dbReference type="InterPro" id="IPR050765">
    <property type="entry name" value="Riboflavin_Biosynth_HTPR"/>
</dbReference>
<keyword evidence="6" id="KW-0686">Riboflavin biosynthesis</keyword>
<comment type="function">
    <text evidence="1">Catalyzes an early step in riboflavin biosynthesis, the NADPH-dependent reduction of the ribose side chain of 2,5-diamino-6-ribosylamino-4(3H)-pyrimidinone 5'-phosphate, yielding 2,5-diamino-6-ribitylamino-4(3H)-pyrimidinone 5'-phosphate.</text>
</comment>
<gene>
    <name evidence="15" type="ORF">M406DRAFT_232968</name>
</gene>
<evidence type="ECO:0000256" key="13">
    <source>
        <dbReference type="SAM" id="MobiDB-lite"/>
    </source>
</evidence>
<evidence type="ECO:0000256" key="8">
    <source>
        <dbReference type="ARBA" id="ARBA00023002"/>
    </source>
</evidence>
<dbReference type="Pfam" id="PF01872">
    <property type="entry name" value="RibD_C"/>
    <property type="match status" value="1"/>
</dbReference>
<evidence type="ECO:0000259" key="14">
    <source>
        <dbReference type="Pfam" id="PF01872"/>
    </source>
</evidence>
<dbReference type="EMBL" id="MU032346">
    <property type="protein sequence ID" value="KAF3768038.1"/>
    <property type="molecule type" value="Genomic_DNA"/>
</dbReference>
<evidence type="ECO:0000313" key="16">
    <source>
        <dbReference type="Proteomes" id="UP000803844"/>
    </source>
</evidence>
<evidence type="ECO:0000256" key="9">
    <source>
        <dbReference type="ARBA" id="ARBA00030073"/>
    </source>
</evidence>
<evidence type="ECO:0000256" key="10">
    <source>
        <dbReference type="ARBA" id="ARBA00031630"/>
    </source>
</evidence>
<dbReference type="EC" id="1.1.1.302" evidence="4"/>
<sequence>ETLTFSDQWAAQLEPYLPPSSPPPPRPSPSPRQPFLTLTYAQSLDAQLASAPGLRTTLSGPASKAMTHYLRARHDAILVGVGTAVADDPGLNCRLRRLVGGGGGKGTTATASSSGEDGRGPRPVILDPGARWRVGSESKVVRLAREGTGLAPWVVCAEGAVVQEEARRTVEGVGGRYLRVAARRVEEEEEEGGRRWRVAWEDVLGLLGRQGVGSLMVEGGGRVVNDLLALGGKNGGDDDDGSSSMVRIDSVIVTIAPVWLGVGGVRVAPGRAVDGSGGPRLKEVTWVQMGEDMVVAGRL</sequence>
<dbReference type="GO" id="GO:0009231">
    <property type="term" value="P:riboflavin biosynthetic process"/>
    <property type="evidence" value="ECO:0007669"/>
    <property type="project" value="UniProtKB-KW"/>
</dbReference>
<comment type="catalytic activity">
    <reaction evidence="11">
        <text>2,5-diamino-6-(1-D-ribitylamino)pyrimidin-4(3H)-one 5'-phosphate + NAD(+) = 2,5-diamino-6-(1-D-ribosylamino)pyrimidin-4(3H)-one 5'-phosphate + NADH + H(+)</text>
        <dbReference type="Rhea" id="RHEA:27274"/>
        <dbReference type="ChEBI" id="CHEBI:15378"/>
        <dbReference type="ChEBI" id="CHEBI:57540"/>
        <dbReference type="ChEBI" id="CHEBI:57945"/>
        <dbReference type="ChEBI" id="CHEBI:58890"/>
        <dbReference type="ChEBI" id="CHEBI:59545"/>
        <dbReference type="EC" id="1.1.1.302"/>
    </reaction>
</comment>
<evidence type="ECO:0000256" key="1">
    <source>
        <dbReference type="ARBA" id="ARBA00003555"/>
    </source>
</evidence>
<reference evidence="15" key="1">
    <citation type="journal article" date="2020" name="Phytopathology">
        <title>Genome sequence of the chestnut blight fungus Cryphonectria parasitica EP155: A fundamental resource for an archetypical invasive plant pathogen.</title>
        <authorList>
            <person name="Crouch J.A."/>
            <person name="Dawe A."/>
            <person name="Aerts A."/>
            <person name="Barry K."/>
            <person name="Churchill A.C.L."/>
            <person name="Grimwood J."/>
            <person name="Hillman B."/>
            <person name="Milgroom M.G."/>
            <person name="Pangilinan J."/>
            <person name="Smith M."/>
            <person name="Salamov A."/>
            <person name="Schmutz J."/>
            <person name="Yadav J."/>
            <person name="Grigoriev I.V."/>
            <person name="Nuss D."/>
        </authorList>
    </citation>
    <scope>NUCLEOTIDE SEQUENCE</scope>
    <source>
        <strain evidence="15">EP155</strain>
    </source>
</reference>
<dbReference type="AlphaFoldDB" id="A0A9P4Y7M6"/>
<comment type="catalytic activity">
    <reaction evidence="12">
        <text>2,5-diamino-6-(1-D-ribitylamino)pyrimidin-4(3H)-one 5'-phosphate + NADP(+) = 2,5-diamino-6-(1-D-ribosylamino)pyrimidin-4(3H)-one 5'-phosphate + NADPH + H(+)</text>
        <dbReference type="Rhea" id="RHEA:27278"/>
        <dbReference type="ChEBI" id="CHEBI:15378"/>
        <dbReference type="ChEBI" id="CHEBI:57783"/>
        <dbReference type="ChEBI" id="CHEBI:58349"/>
        <dbReference type="ChEBI" id="CHEBI:58890"/>
        <dbReference type="ChEBI" id="CHEBI:59545"/>
        <dbReference type="EC" id="1.1.1.302"/>
    </reaction>
</comment>
<dbReference type="PANTHER" id="PTHR38011:SF7">
    <property type="entry name" value="2,5-DIAMINO-6-RIBOSYLAMINO-4(3H)-PYRIMIDINONE 5'-PHOSPHATE REDUCTASE"/>
    <property type="match status" value="1"/>
</dbReference>
<evidence type="ECO:0000256" key="7">
    <source>
        <dbReference type="ARBA" id="ARBA00022857"/>
    </source>
</evidence>